<evidence type="ECO:0000256" key="3">
    <source>
        <dbReference type="ARBA" id="ARBA00004637"/>
    </source>
</evidence>
<keyword evidence="11" id="KW-0472">Membrane</keyword>
<keyword evidence="7" id="KW-0679">Respiratory chain</keyword>
<evidence type="ECO:0000256" key="9">
    <source>
        <dbReference type="ARBA" id="ARBA00022982"/>
    </source>
</evidence>
<evidence type="ECO:0000256" key="2">
    <source>
        <dbReference type="ARBA" id="ARBA00004569"/>
    </source>
</evidence>
<name>A0AAD5VN16_9AGAR</name>
<protein>
    <recommendedName>
        <fullName evidence="5">NADH dehydrogenase [ubiquinone] 1 beta subcomplex subunit 7</fullName>
    </recommendedName>
</protein>
<evidence type="ECO:0000256" key="7">
    <source>
        <dbReference type="ARBA" id="ARBA00022660"/>
    </source>
</evidence>
<reference evidence="13" key="1">
    <citation type="submission" date="2022-07" db="EMBL/GenBank/DDBJ databases">
        <title>Genome Sequence of Leucocoprinus birnbaumii.</title>
        <authorList>
            <person name="Buettner E."/>
        </authorList>
    </citation>
    <scope>NUCLEOTIDE SEQUENCE</scope>
    <source>
        <strain evidence="13">VT141</strain>
    </source>
</reference>
<proteinExistence type="inferred from homology"/>
<comment type="caution">
    <text evidence="13">The sequence shown here is derived from an EMBL/GenBank/DDBJ whole genome shotgun (WGS) entry which is preliminary data.</text>
</comment>
<keyword evidence="10" id="KW-0496">Mitochondrion</keyword>
<keyword evidence="14" id="KW-1185">Reference proteome</keyword>
<dbReference type="InterPro" id="IPR008698">
    <property type="entry name" value="NDUB7"/>
</dbReference>
<dbReference type="GO" id="GO:0005758">
    <property type="term" value="C:mitochondrial intermembrane space"/>
    <property type="evidence" value="ECO:0007669"/>
    <property type="project" value="UniProtKB-SubCell"/>
</dbReference>
<organism evidence="13 14">
    <name type="scientific">Leucocoprinus birnbaumii</name>
    <dbReference type="NCBI Taxonomy" id="56174"/>
    <lineage>
        <taxon>Eukaryota</taxon>
        <taxon>Fungi</taxon>
        <taxon>Dikarya</taxon>
        <taxon>Basidiomycota</taxon>
        <taxon>Agaricomycotina</taxon>
        <taxon>Agaricomycetes</taxon>
        <taxon>Agaricomycetidae</taxon>
        <taxon>Agaricales</taxon>
        <taxon>Agaricineae</taxon>
        <taxon>Agaricaceae</taxon>
        <taxon>Leucocoprinus</taxon>
    </lineage>
</organism>
<sequence length="84" mass="10224">MERLLGTTKPPTHILHIVNLRNVLYENKQPGIRLLLPLNVCRKKNYYLPWECEHERHEYERCQYDDYVRRMKKLAKEKAEAAEE</sequence>
<dbReference type="PANTHER" id="PTHR20900">
    <property type="entry name" value="NADH:UBIQUINONE OXIDOREDUCTASE B18-LIKE SUBUNIT"/>
    <property type="match status" value="1"/>
</dbReference>
<evidence type="ECO:0000313" key="13">
    <source>
        <dbReference type="EMBL" id="KAJ3562804.1"/>
    </source>
</evidence>
<evidence type="ECO:0000256" key="11">
    <source>
        <dbReference type="ARBA" id="ARBA00023136"/>
    </source>
</evidence>
<dbReference type="Proteomes" id="UP001213000">
    <property type="component" value="Unassembled WGS sequence"/>
</dbReference>
<keyword evidence="6" id="KW-0813">Transport</keyword>
<dbReference type="EMBL" id="JANIEX010000829">
    <property type="protein sequence ID" value="KAJ3562804.1"/>
    <property type="molecule type" value="Genomic_DNA"/>
</dbReference>
<evidence type="ECO:0000256" key="5">
    <source>
        <dbReference type="ARBA" id="ARBA00018677"/>
    </source>
</evidence>
<accession>A0AAD5VN16</accession>
<dbReference type="GO" id="GO:0005743">
    <property type="term" value="C:mitochondrial inner membrane"/>
    <property type="evidence" value="ECO:0007669"/>
    <property type="project" value="UniProtKB-SubCell"/>
</dbReference>
<evidence type="ECO:0000313" key="14">
    <source>
        <dbReference type="Proteomes" id="UP001213000"/>
    </source>
</evidence>
<evidence type="ECO:0000256" key="12">
    <source>
        <dbReference type="ARBA" id="ARBA00023157"/>
    </source>
</evidence>
<dbReference type="AlphaFoldDB" id="A0AAD5VN16"/>
<keyword evidence="9" id="KW-0249">Electron transport</keyword>
<evidence type="ECO:0000256" key="1">
    <source>
        <dbReference type="ARBA" id="ARBA00003195"/>
    </source>
</evidence>
<keyword evidence="8" id="KW-0999">Mitochondrion inner membrane</keyword>
<evidence type="ECO:0000256" key="6">
    <source>
        <dbReference type="ARBA" id="ARBA00022448"/>
    </source>
</evidence>
<dbReference type="PANTHER" id="PTHR20900:SF0">
    <property type="entry name" value="NADH DEHYDROGENASE [UBIQUINONE] 1 BETA SUBCOMPLEX SUBUNIT 7"/>
    <property type="match status" value="1"/>
</dbReference>
<evidence type="ECO:0000256" key="10">
    <source>
        <dbReference type="ARBA" id="ARBA00023128"/>
    </source>
</evidence>
<dbReference type="Pfam" id="PF05676">
    <property type="entry name" value="NDUF_B7"/>
    <property type="match status" value="1"/>
</dbReference>
<evidence type="ECO:0000256" key="8">
    <source>
        <dbReference type="ARBA" id="ARBA00022792"/>
    </source>
</evidence>
<comment type="similarity">
    <text evidence="4">Belongs to the complex I NDUFB7 subunit family.</text>
</comment>
<evidence type="ECO:0000256" key="4">
    <source>
        <dbReference type="ARBA" id="ARBA00008006"/>
    </source>
</evidence>
<keyword evidence="12" id="KW-1015">Disulfide bond</keyword>
<comment type="subcellular location">
    <subcellularLocation>
        <location evidence="3">Mitochondrion inner membrane</location>
        <topology evidence="3">Peripheral membrane protein</topology>
    </subcellularLocation>
    <subcellularLocation>
        <location evidence="2">Mitochondrion intermembrane space</location>
    </subcellularLocation>
</comment>
<gene>
    <name evidence="13" type="ORF">NP233_g9349</name>
</gene>
<comment type="function">
    <text evidence="1">Accessory subunit of the mitochondrial membrane respiratory chain NADH dehydrogenase (Complex I), that is believed not to be involved in catalysis. Complex I functions in the transfer of electrons from NADH to the respiratory chain. The immediate electron acceptor for the enzyme is believed to be ubiquinone.</text>
</comment>